<reference evidence="3" key="1">
    <citation type="journal article" date="2019" name="Int. J. Syst. Evol. Microbiol.">
        <title>The Global Catalogue of Microorganisms (GCM) 10K type strain sequencing project: providing services to taxonomists for standard genome sequencing and annotation.</title>
        <authorList>
            <consortium name="The Broad Institute Genomics Platform"/>
            <consortium name="The Broad Institute Genome Sequencing Center for Infectious Disease"/>
            <person name="Wu L."/>
            <person name="Ma J."/>
        </authorList>
    </citation>
    <scope>NUCLEOTIDE SEQUENCE [LARGE SCALE GENOMIC DNA]</scope>
    <source>
        <strain evidence="3">KACC 11299</strain>
    </source>
</reference>
<keyword evidence="3" id="KW-1185">Reference proteome</keyword>
<accession>A0ABW0U1W1</accession>
<keyword evidence="1" id="KW-0812">Transmembrane</keyword>
<keyword evidence="1" id="KW-0472">Membrane</keyword>
<gene>
    <name evidence="2" type="ORF">ACFPTP_14975</name>
</gene>
<protein>
    <submittedName>
        <fullName evidence="2">Uncharacterized protein</fullName>
    </submittedName>
</protein>
<dbReference type="EMBL" id="JBHSNP010000028">
    <property type="protein sequence ID" value="MFC5604534.1"/>
    <property type="molecule type" value="Genomic_DNA"/>
</dbReference>
<evidence type="ECO:0000313" key="3">
    <source>
        <dbReference type="Proteomes" id="UP001596071"/>
    </source>
</evidence>
<name>A0ABW0U1W1_9BACL</name>
<keyword evidence="1" id="KW-1133">Transmembrane helix</keyword>
<comment type="caution">
    <text evidence="2">The sequence shown here is derived from an EMBL/GenBank/DDBJ whole genome shotgun (WGS) entry which is preliminary data.</text>
</comment>
<dbReference type="RefSeq" id="WP_381446403.1">
    <property type="nucleotide sequence ID" value="NZ_JBHSNP010000028.1"/>
</dbReference>
<evidence type="ECO:0000313" key="2">
    <source>
        <dbReference type="EMBL" id="MFC5604534.1"/>
    </source>
</evidence>
<sequence>MTTPKFIDIALIIFLSYFAFDRFSKGMTGIGIFFTVLALMNVFVLVMKIKQDKMKAMSQNNES</sequence>
<organism evidence="2 3">
    <name type="scientific">Sporosarcina koreensis</name>
    <dbReference type="NCBI Taxonomy" id="334735"/>
    <lineage>
        <taxon>Bacteria</taxon>
        <taxon>Bacillati</taxon>
        <taxon>Bacillota</taxon>
        <taxon>Bacilli</taxon>
        <taxon>Bacillales</taxon>
        <taxon>Caryophanaceae</taxon>
        <taxon>Sporosarcina</taxon>
    </lineage>
</organism>
<feature type="transmembrane region" description="Helical" evidence="1">
    <location>
        <begin position="30"/>
        <end position="49"/>
    </location>
</feature>
<evidence type="ECO:0000256" key="1">
    <source>
        <dbReference type="SAM" id="Phobius"/>
    </source>
</evidence>
<proteinExistence type="predicted"/>
<dbReference type="Proteomes" id="UP001596071">
    <property type="component" value="Unassembled WGS sequence"/>
</dbReference>